<dbReference type="RefSeq" id="WP_147031274.1">
    <property type="nucleotide sequence ID" value="NZ_CP042436.1"/>
</dbReference>
<keyword evidence="4" id="KW-1185">Reference proteome</keyword>
<feature type="chain" id="PRO_5022772714" description="Fibrobacter succinogenes major paralogous domain-containing protein" evidence="1">
    <location>
        <begin position="18"/>
        <end position="213"/>
    </location>
</feature>
<keyword evidence="1" id="KW-0732">Signal</keyword>
<reference evidence="3 4" key="1">
    <citation type="journal article" date="2017" name="Curr. Microbiol.">
        <title>Mucilaginibacter ginsenosidivorans sp. nov., Isolated from Soil of Ginseng Field.</title>
        <authorList>
            <person name="Kim M.M."/>
            <person name="Siddiqi M.Z."/>
            <person name="Im W.T."/>
        </authorList>
    </citation>
    <scope>NUCLEOTIDE SEQUENCE [LARGE SCALE GENOMIC DNA]</scope>
    <source>
        <strain evidence="3 4">Gsoil 3017</strain>
    </source>
</reference>
<accession>A0A5B8UUB0</accession>
<dbReference type="InterPro" id="IPR011871">
    <property type="entry name" value="Fib_succ_major"/>
</dbReference>
<dbReference type="PROSITE" id="PS51257">
    <property type="entry name" value="PROKAR_LIPOPROTEIN"/>
    <property type="match status" value="1"/>
</dbReference>
<proteinExistence type="predicted"/>
<evidence type="ECO:0000256" key="1">
    <source>
        <dbReference type="SAM" id="SignalP"/>
    </source>
</evidence>
<protein>
    <recommendedName>
        <fullName evidence="2">Fibrobacter succinogenes major paralogous domain-containing protein</fullName>
    </recommendedName>
</protein>
<sequence>MKYLFNLSILIAFTLTACSKKSGDVPPKNSVNINGTQYPTVTIGSQTWTTVNYNGPGGINYDNEANNPVYGKLYTFAEAQAIQLPAGWRLPTKDDFNKLIGVLGSPAIPSEITSLVDENVTKSLLSTSTWTYKSGTNSSGFNLVSAGFYSNFYGKTVNKGDRTAFYTQTLFNVGGNIPYVVSVYEYPNEVDMAFDTSTFGKDDRLSIRLVKDN</sequence>
<feature type="domain" description="Fibrobacter succinogenes major paralogous" evidence="2">
    <location>
        <begin position="42"/>
        <end position="211"/>
    </location>
</feature>
<name>A0A5B8UUB0_9SPHI</name>
<organism evidence="3 4">
    <name type="scientific">Mucilaginibacter ginsenosidivorans</name>
    <dbReference type="NCBI Taxonomy" id="398053"/>
    <lineage>
        <taxon>Bacteria</taxon>
        <taxon>Pseudomonadati</taxon>
        <taxon>Bacteroidota</taxon>
        <taxon>Sphingobacteriia</taxon>
        <taxon>Sphingobacteriales</taxon>
        <taxon>Sphingobacteriaceae</taxon>
        <taxon>Mucilaginibacter</taxon>
    </lineage>
</organism>
<dbReference type="Proteomes" id="UP000321479">
    <property type="component" value="Chromosome"/>
</dbReference>
<gene>
    <name evidence="3" type="ORF">FRZ54_08895</name>
</gene>
<evidence type="ECO:0000313" key="4">
    <source>
        <dbReference type="Proteomes" id="UP000321479"/>
    </source>
</evidence>
<feature type="signal peptide" evidence="1">
    <location>
        <begin position="1"/>
        <end position="17"/>
    </location>
</feature>
<dbReference type="Pfam" id="PF09603">
    <property type="entry name" value="Fib_succ_major"/>
    <property type="match status" value="1"/>
</dbReference>
<dbReference type="KEGG" id="mgin:FRZ54_08895"/>
<dbReference type="EMBL" id="CP042436">
    <property type="protein sequence ID" value="QEC62697.1"/>
    <property type="molecule type" value="Genomic_DNA"/>
</dbReference>
<evidence type="ECO:0000313" key="3">
    <source>
        <dbReference type="EMBL" id="QEC62697.1"/>
    </source>
</evidence>
<dbReference type="AlphaFoldDB" id="A0A5B8UUB0"/>
<dbReference type="OrthoDB" id="9805760at2"/>
<evidence type="ECO:0000259" key="2">
    <source>
        <dbReference type="Pfam" id="PF09603"/>
    </source>
</evidence>
<dbReference type="NCBIfam" id="TIGR02145">
    <property type="entry name" value="Fib_succ_major"/>
    <property type="match status" value="1"/>
</dbReference>